<name>A0ACB6RGD6_9PLEO</name>
<sequence>MTVQVSSTSLFTHRIFRKSTLIYHTSKACDAAAGTIDSIFFFPNPSGRYHVGKTQHVFNHTTHDDPVAPDGSNHTGNFIVVTILYPTTQAPNPETSLKYMDHTLADLIEKGWGIPEGELQKLWTPLQWQPPVLPGLPGENKLPTLLFSPGAGMPCSSSTMITANMASQGYTVLCIDHPGEPPYLKLPYDGGGQYGIPINYDWANYDFLYKINKNRKSDYDALLKLYPALVDQFGAPFNKSTYIHFGFSMGGSIGTDLVSSHESVMGGINYDGAFIDYIFGETVDVGKPFLMLRDDQNRSEDSMHWVEFQGNQTGWWEHLLVKGSHHLDFSDVSMWFDLLSLEGRVNATLTGTIKGRRMHDIMIAFTTAFFDKVLGKMDGLTYSLSIEVRKIEPNSIPDLVPTTVGSRVSTALSSRKSQVVDAVDRLNVRGVIPVINVYKFISLSLKKPIFGQQHYRYEPLRAAPHHIEFLPTLSIPISATPHTLPILCLLVRITLFIIVRMVRAARIEKQTTPHREYEDVLDCLGIGPAKATNHSVGQHGQWHPPQSLGQFFGMYFPRAVEEDCIAN</sequence>
<proteinExistence type="predicted"/>
<dbReference type="Proteomes" id="UP000799755">
    <property type="component" value="Unassembled WGS sequence"/>
</dbReference>
<comment type="caution">
    <text evidence="1">The sequence shown here is derived from an EMBL/GenBank/DDBJ whole genome shotgun (WGS) entry which is preliminary data.</text>
</comment>
<organism evidence="1 2">
    <name type="scientific">Lindgomyces ingoldianus</name>
    <dbReference type="NCBI Taxonomy" id="673940"/>
    <lineage>
        <taxon>Eukaryota</taxon>
        <taxon>Fungi</taxon>
        <taxon>Dikarya</taxon>
        <taxon>Ascomycota</taxon>
        <taxon>Pezizomycotina</taxon>
        <taxon>Dothideomycetes</taxon>
        <taxon>Pleosporomycetidae</taxon>
        <taxon>Pleosporales</taxon>
        <taxon>Lindgomycetaceae</taxon>
        <taxon>Lindgomyces</taxon>
    </lineage>
</organism>
<reference evidence="1" key="1">
    <citation type="journal article" date="2020" name="Stud. Mycol.">
        <title>101 Dothideomycetes genomes: a test case for predicting lifestyles and emergence of pathogens.</title>
        <authorList>
            <person name="Haridas S."/>
            <person name="Albert R."/>
            <person name="Binder M."/>
            <person name="Bloem J."/>
            <person name="Labutti K."/>
            <person name="Salamov A."/>
            <person name="Andreopoulos B."/>
            <person name="Baker S."/>
            <person name="Barry K."/>
            <person name="Bills G."/>
            <person name="Bluhm B."/>
            <person name="Cannon C."/>
            <person name="Castanera R."/>
            <person name="Culley D."/>
            <person name="Daum C."/>
            <person name="Ezra D."/>
            <person name="Gonzalez J."/>
            <person name="Henrissat B."/>
            <person name="Kuo A."/>
            <person name="Liang C."/>
            <person name="Lipzen A."/>
            <person name="Lutzoni F."/>
            <person name="Magnuson J."/>
            <person name="Mondo S."/>
            <person name="Nolan M."/>
            <person name="Ohm R."/>
            <person name="Pangilinan J."/>
            <person name="Park H.-J."/>
            <person name="Ramirez L."/>
            <person name="Alfaro M."/>
            <person name="Sun H."/>
            <person name="Tritt A."/>
            <person name="Yoshinaga Y."/>
            <person name="Zwiers L.-H."/>
            <person name="Turgeon B."/>
            <person name="Goodwin S."/>
            <person name="Spatafora J."/>
            <person name="Crous P."/>
            <person name="Grigoriev I."/>
        </authorList>
    </citation>
    <scope>NUCLEOTIDE SEQUENCE</scope>
    <source>
        <strain evidence="1">ATCC 200398</strain>
    </source>
</reference>
<evidence type="ECO:0000313" key="2">
    <source>
        <dbReference type="Proteomes" id="UP000799755"/>
    </source>
</evidence>
<protein>
    <submittedName>
        <fullName evidence="1">Uncharacterized protein</fullName>
    </submittedName>
</protein>
<gene>
    <name evidence="1" type="ORF">BDR25DRAFT_390521</name>
</gene>
<keyword evidence="2" id="KW-1185">Reference proteome</keyword>
<evidence type="ECO:0000313" key="1">
    <source>
        <dbReference type="EMBL" id="KAF2478276.1"/>
    </source>
</evidence>
<dbReference type="EMBL" id="MU003492">
    <property type="protein sequence ID" value="KAF2478276.1"/>
    <property type="molecule type" value="Genomic_DNA"/>
</dbReference>
<accession>A0ACB6RGD6</accession>